<dbReference type="PANTHER" id="PTHR40787:SF3">
    <property type="entry name" value="PROTEIN TRANSPORT PROTEIN SEC39"/>
    <property type="match status" value="1"/>
</dbReference>
<dbReference type="GO" id="GO:0005783">
    <property type="term" value="C:endoplasmic reticulum"/>
    <property type="evidence" value="ECO:0007669"/>
    <property type="project" value="UniProtKB-SubCell"/>
</dbReference>
<dbReference type="EMBL" id="JASBNA010000002">
    <property type="protein sequence ID" value="KAK7694893.1"/>
    <property type="molecule type" value="Genomic_DNA"/>
</dbReference>
<name>A0AAW0GWA1_9APHY</name>
<evidence type="ECO:0000256" key="4">
    <source>
        <dbReference type="ARBA" id="ARBA00022927"/>
    </source>
</evidence>
<keyword evidence="4" id="KW-0653">Protein transport</keyword>
<evidence type="ECO:0000256" key="5">
    <source>
        <dbReference type="SAM" id="MobiDB-lite"/>
    </source>
</evidence>
<dbReference type="GO" id="GO:0006890">
    <property type="term" value="P:retrograde vesicle-mediated transport, Golgi to endoplasmic reticulum"/>
    <property type="evidence" value="ECO:0007669"/>
    <property type="project" value="InterPro"/>
</dbReference>
<comment type="subcellular location">
    <subcellularLocation>
        <location evidence="1">Endoplasmic reticulum</location>
    </subcellularLocation>
</comment>
<gene>
    <name evidence="7" type="ORF">QCA50_002081</name>
</gene>
<dbReference type="PANTHER" id="PTHR40787">
    <property type="entry name" value="SECRETED PROTEIN"/>
    <property type="match status" value="1"/>
</dbReference>
<reference evidence="7 8" key="1">
    <citation type="submission" date="2022-09" db="EMBL/GenBank/DDBJ databases">
        <authorList>
            <person name="Palmer J.M."/>
        </authorList>
    </citation>
    <scope>NUCLEOTIDE SEQUENCE [LARGE SCALE GENOMIC DNA]</scope>
    <source>
        <strain evidence="7 8">DSM 7382</strain>
    </source>
</reference>
<feature type="region of interest" description="Disordered" evidence="5">
    <location>
        <begin position="309"/>
        <end position="332"/>
    </location>
</feature>
<feature type="compositionally biased region" description="Basic and acidic residues" evidence="5">
    <location>
        <begin position="316"/>
        <end position="325"/>
    </location>
</feature>
<keyword evidence="8" id="KW-1185">Reference proteome</keyword>
<feature type="domain" description="Sec39" evidence="6">
    <location>
        <begin position="11"/>
        <end position="230"/>
    </location>
</feature>
<evidence type="ECO:0000259" key="6">
    <source>
        <dbReference type="Pfam" id="PF08314"/>
    </source>
</evidence>
<keyword evidence="3" id="KW-0256">Endoplasmic reticulum</keyword>
<dbReference type="InterPro" id="IPR013244">
    <property type="entry name" value="Sec39_domain"/>
</dbReference>
<keyword evidence="2" id="KW-0813">Transport</keyword>
<proteinExistence type="predicted"/>
<evidence type="ECO:0000256" key="3">
    <source>
        <dbReference type="ARBA" id="ARBA00022824"/>
    </source>
</evidence>
<evidence type="ECO:0000256" key="2">
    <source>
        <dbReference type="ARBA" id="ARBA00022448"/>
    </source>
</evidence>
<dbReference type="Proteomes" id="UP001385951">
    <property type="component" value="Unassembled WGS sequence"/>
</dbReference>
<feature type="region of interest" description="Disordered" evidence="5">
    <location>
        <begin position="239"/>
        <end position="265"/>
    </location>
</feature>
<dbReference type="Pfam" id="PF08314">
    <property type="entry name" value="Sec39"/>
    <property type="match status" value="1"/>
</dbReference>
<evidence type="ECO:0000256" key="1">
    <source>
        <dbReference type="ARBA" id="ARBA00004240"/>
    </source>
</evidence>
<evidence type="ECO:0000313" key="8">
    <source>
        <dbReference type="Proteomes" id="UP001385951"/>
    </source>
</evidence>
<organism evidence="7 8">
    <name type="scientific">Cerrena zonata</name>
    <dbReference type="NCBI Taxonomy" id="2478898"/>
    <lineage>
        <taxon>Eukaryota</taxon>
        <taxon>Fungi</taxon>
        <taxon>Dikarya</taxon>
        <taxon>Basidiomycota</taxon>
        <taxon>Agaricomycotina</taxon>
        <taxon>Agaricomycetes</taxon>
        <taxon>Polyporales</taxon>
        <taxon>Cerrenaceae</taxon>
        <taxon>Cerrena</taxon>
    </lineage>
</organism>
<sequence>MLHSSKSNLEIDPLAVEDICLTCSQEFYDNASSGNYHFGDMKLAFECLNVPRPSDRITKEKEFIEATSRLCSFNLMSRPGIPISPIEIRLTKDRLSLVARVLSNNADAYKHTQVILDLVHKLGFRDDVVAEVKTLAMLADTALQAEDYDSAYEVGQRMVETVQNLRQSIGTADPTVVEASDVCWVACFQIGRHPEFDDNQKKLALLGRAVELCPADRITDVLSAWHRVEDIDITERKSRVAARQSGQKRDLKRTARNRSTNQSVATSLTERLQQLHIPSGLPVNADAAALANKAFNKVAANFPFGVGPRGRSLLSQERDRSRSSERSIPTYDGVEAQATRVLQKGLGWLLGDDE</sequence>
<dbReference type="AlphaFoldDB" id="A0AAW0GWA1"/>
<evidence type="ECO:0000313" key="7">
    <source>
        <dbReference type="EMBL" id="KAK7694893.1"/>
    </source>
</evidence>
<accession>A0AAW0GWA1</accession>
<protein>
    <recommendedName>
        <fullName evidence="6">Sec39 domain-containing protein</fullName>
    </recommendedName>
</protein>
<comment type="caution">
    <text evidence="7">The sequence shown here is derived from an EMBL/GenBank/DDBJ whole genome shotgun (WGS) entry which is preliminary data.</text>
</comment>
<dbReference type="GO" id="GO:0015031">
    <property type="term" value="P:protein transport"/>
    <property type="evidence" value="ECO:0007669"/>
    <property type="project" value="UniProtKB-KW"/>
</dbReference>